<accession>A0A9D9DRG1</accession>
<gene>
    <name evidence="2" type="ORF">IAC76_05510</name>
</gene>
<feature type="transmembrane region" description="Helical" evidence="1">
    <location>
        <begin position="64"/>
        <end position="90"/>
    </location>
</feature>
<keyword evidence="1" id="KW-0812">Transmembrane</keyword>
<sequence>MDKSLLKLILLISAFLGIVFGILTATPYIGEIAFWILLCFAAVIEMLFLMKVRLLELFTVNESAVIGGIIGFVSFMVFCIVYIPIVAILYKFFNYSTNYGVSMILGNANFGILLILSVFMSVLSATINAFMGFITFYIKEFIKTLDKNEEKRRNIFK</sequence>
<keyword evidence="1" id="KW-0472">Membrane</keyword>
<feature type="transmembrane region" description="Helical" evidence="1">
    <location>
        <begin position="5"/>
        <end position="26"/>
    </location>
</feature>
<proteinExistence type="predicted"/>
<feature type="transmembrane region" description="Helical" evidence="1">
    <location>
        <begin position="110"/>
        <end position="138"/>
    </location>
</feature>
<reference evidence="2" key="1">
    <citation type="submission" date="2020-10" db="EMBL/GenBank/DDBJ databases">
        <authorList>
            <person name="Gilroy R."/>
        </authorList>
    </citation>
    <scope>NUCLEOTIDE SEQUENCE</scope>
    <source>
        <strain evidence="2">10192</strain>
    </source>
</reference>
<protein>
    <submittedName>
        <fullName evidence="2">Uncharacterized protein</fullName>
    </submittedName>
</protein>
<dbReference type="AlphaFoldDB" id="A0A9D9DRG1"/>
<dbReference type="EMBL" id="JADIND010000114">
    <property type="protein sequence ID" value="MBO8430825.1"/>
    <property type="molecule type" value="Genomic_DNA"/>
</dbReference>
<feature type="transmembrane region" description="Helical" evidence="1">
    <location>
        <begin position="32"/>
        <end position="52"/>
    </location>
</feature>
<name>A0A9D9DRG1_9BACT</name>
<dbReference type="Proteomes" id="UP000823632">
    <property type="component" value="Unassembled WGS sequence"/>
</dbReference>
<organism evidence="2 3">
    <name type="scientific">Candidatus Scatousia excrementipullorum</name>
    <dbReference type="NCBI Taxonomy" id="2840936"/>
    <lineage>
        <taxon>Bacteria</taxon>
        <taxon>Candidatus Scatousia</taxon>
    </lineage>
</organism>
<comment type="caution">
    <text evidence="2">The sequence shown here is derived from an EMBL/GenBank/DDBJ whole genome shotgun (WGS) entry which is preliminary data.</text>
</comment>
<evidence type="ECO:0000256" key="1">
    <source>
        <dbReference type="SAM" id="Phobius"/>
    </source>
</evidence>
<evidence type="ECO:0000313" key="3">
    <source>
        <dbReference type="Proteomes" id="UP000823632"/>
    </source>
</evidence>
<reference evidence="2" key="2">
    <citation type="journal article" date="2021" name="PeerJ">
        <title>Extensive microbial diversity within the chicken gut microbiome revealed by metagenomics and culture.</title>
        <authorList>
            <person name="Gilroy R."/>
            <person name="Ravi A."/>
            <person name="Getino M."/>
            <person name="Pursley I."/>
            <person name="Horton D.L."/>
            <person name="Alikhan N.F."/>
            <person name="Baker D."/>
            <person name="Gharbi K."/>
            <person name="Hall N."/>
            <person name="Watson M."/>
            <person name="Adriaenssens E.M."/>
            <person name="Foster-Nyarko E."/>
            <person name="Jarju S."/>
            <person name="Secka A."/>
            <person name="Antonio M."/>
            <person name="Oren A."/>
            <person name="Chaudhuri R.R."/>
            <person name="La Ragione R."/>
            <person name="Hildebrand F."/>
            <person name="Pallen M.J."/>
        </authorList>
    </citation>
    <scope>NUCLEOTIDE SEQUENCE</scope>
    <source>
        <strain evidence="2">10192</strain>
    </source>
</reference>
<evidence type="ECO:0000313" key="2">
    <source>
        <dbReference type="EMBL" id="MBO8430825.1"/>
    </source>
</evidence>
<keyword evidence="1" id="KW-1133">Transmembrane helix</keyword>